<dbReference type="GO" id="GO:0005737">
    <property type="term" value="C:cytoplasm"/>
    <property type="evidence" value="ECO:0007669"/>
    <property type="project" value="TreeGrafter"/>
</dbReference>
<evidence type="ECO:0000256" key="5">
    <source>
        <dbReference type="ARBA" id="ARBA00022771"/>
    </source>
</evidence>
<proteinExistence type="predicted"/>
<dbReference type="Gene3D" id="1.10.220.160">
    <property type="match status" value="1"/>
</dbReference>
<dbReference type="Gene3D" id="2.170.270.10">
    <property type="entry name" value="SET domain"/>
    <property type="match status" value="1"/>
</dbReference>
<dbReference type="GO" id="GO:0008170">
    <property type="term" value="F:N-methyltransferase activity"/>
    <property type="evidence" value="ECO:0007669"/>
    <property type="project" value="UniProtKB-ARBA"/>
</dbReference>
<dbReference type="InterPro" id="IPR052097">
    <property type="entry name" value="SET-MYND_domain_protein"/>
</dbReference>
<dbReference type="AlphaFoldDB" id="A0A9P0DB87"/>
<keyword evidence="9" id="KW-1185">Reference proteome</keyword>
<feature type="domain" description="SET" evidence="7">
    <location>
        <begin position="121"/>
        <end position="395"/>
    </location>
</feature>
<evidence type="ECO:0000256" key="2">
    <source>
        <dbReference type="ARBA" id="ARBA00022679"/>
    </source>
</evidence>
<name>A0A9P0DB87_9CUCU</name>
<evidence type="ECO:0000256" key="4">
    <source>
        <dbReference type="ARBA" id="ARBA00022723"/>
    </source>
</evidence>
<dbReference type="EMBL" id="OV651819">
    <property type="protein sequence ID" value="CAH1113232.1"/>
    <property type="molecule type" value="Genomic_DNA"/>
</dbReference>
<dbReference type="PANTHER" id="PTHR46165">
    <property type="entry name" value="SET AND MYND DOMAIN-CONTAINING PROTEIN 4"/>
    <property type="match status" value="1"/>
</dbReference>
<dbReference type="InterPro" id="IPR046341">
    <property type="entry name" value="SET_dom_sf"/>
</dbReference>
<keyword evidence="2" id="KW-0808">Transferase</keyword>
<dbReference type="Pfam" id="PF00856">
    <property type="entry name" value="SET"/>
    <property type="match status" value="1"/>
</dbReference>
<dbReference type="GO" id="GO:0005634">
    <property type="term" value="C:nucleus"/>
    <property type="evidence" value="ECO:0007669"/>
    <property type="project" value="TreeGrafter"/>
</dbReference>
<dbReference type="OrthoDB" id="5945798at2759"/>
<dbReference type="GO" id="GO:0008276">
    <property type="term" value="F:protein methyltransferase activity"/>
    <property type="evidence" value="ECO:0007669"/>
    <property type="project" value="UniProtKB-ARBA"/>
</dbReference>
<dbReference type="InterPro" id="IPR001214">
    <property type="entry name" value="SET_dom"/>
</dbReference>
<evidence type="ECO:0000256" key="6">
    <source>
        <dbReference type="ARBA" id="ARBA00022833"/>
    </source>
</evidence>
<accession>A0A9P0DB87</accession>
<dbReference type="Gene3D" id="6.10.140.2220">
    <property type="match status" value="1"/>
</dbReference>
<dbReference type="GO" id="GO:0032259">
    <property type="term" value="P:methylation"/>
    <property type="evidence" value="ECO:0007669"/>
    <property type="project" value="UniProtKB-KW"/>
</dbReference>
<dbReference type="SMART" id="SM00317">
    <property type="entry name" value="SET"/>
    <property type="match status" value="1"/>
</dbReference>
<keyword evidence="1" id="KW-0489">Methyltransferase</keyword>
<evidence type="ECO:0000313" key="8">
    <source>
        <dbReference type="EMBL" id="CAH1113232.1"/>
    </source>
</evidence>
<keyword evidence="5" id="KW-0863">Zinc-finger</keyword>
<evidence type="ECO:0000313" key="9">
    <source>
        <dbReference type="Proteomes" id="UP001153636"/>
    </source>
</evidence>
<protein>
    <recommendedName>
        <fullName evidence="7">SET domain-containing protein</fullName>
    </recommendedName>
</protein>
<dbReference type="GO" id="GO:0008757">
    <property type="term" value="F:S-adenosylmethionine-dependent methyltransferase activity"/>
    <property type="evidence" value="ECO:0007669"/>
    <property type="project" value="UniProtKB-ARBA"/>
</dbReference>
<reference evidence="8" key="1">
    <citation type="submission" date="2022-01" db="EMBL/GenBank/DDBJ databases">
        <authorList>
            <person name="King R."/>
        </authorList>
    </citation>
    <scope>NUCLEOTIDE SEQUENCE</scope>
</reference>
<dbReference type="PANTHER" id="PTHR46165:SF2">
    <property type="entry name" value="SET AND MYND DOMAIN-CONTAINING PROTEIN 4"/>
    <property type="match status" value="1"/>
</dbReference>
<keyword evidence="3" id="KW-0949">S-adenosyl-L-methionine</keyword>
<keyword evidence="6" id="KW-0862">Zinc</keyword>
<dbReference type="InterPro" id="IPR002893">
    <property type="entry name" value="Znf_MYND"/>
</dbReference>
<evidence type="ECO:0000256" key="3">
    <source>
        <dbReference type="ARBA" id="ARBA00022691"/>
    </source>
</evidence>
<dbReference type="PROSITE" id="PS01360">
    <property type="entry name" value="ZF_MYND_1"/>
    <property type="match status" value="1"/>
</dbReference>
<keyword evidence="4" id="KW-0479">Metal-binding</keyword>
<dbReference type="Proteomes" id="UP001153636">
    <property type="component" value="Chromosome 7"/>
</dbReference>
<dbReference type="GO" id="GO:0042826">
    <property type="term" value="F:histone deacetylase binding"/>
    <property type="evidence" value="ECO:0007669"/>
    <property type="project" value="TreeGrafter"/>
</dbReference>
<gene>
    <name evidence="8" type="ORF">PSYICH_LOCUS13739</name>
</gene>
<dbReference type="SUPFAM" id="SSF82199">
    <property type="entry name" value="SET domain"/>
    <property type="match status" value="1"/>
</dbReference>
<dbReference type="GO" id="GO:0008270">
    <property type="term" value="F:zinc ion binding"/>
    <property type="evidence" value="ECO:0007669"/>
    <property type="project" value="UniProtKB-KW"/>
</dbReference>
<evidence type="ECO:0000259" key="7">
    <source>
        <dbReference type="PROSITE" id="PS50280"/>
    </source>
</evidence>
<sequence>MLHTYFLKQRLFKIHNLPIRFGALKRKFKYVLGGVQKRPGHKYYFKEDYLNEYDAFTKYYRTICSNGYISKISSEVDNMGDYCDLYNNVSEDTKSLQLNLFYEPFTDHQKNENILYATDHVRIQRNIDKGNQLIATRNLSRNTVLINEKPTVLQVAPLCSCVGDSRTSLYRCHHCGTSCKQFYTCDSCNVCTFCSRKCLTIACKEYHVYECFGLQRHFWSMDDTDYGYISFRILLYGATKDFNTDFTNYSYGNVENNYPFIYGLESHFKDMSRTKVNKILYSAVRNLLYLRNKTNFFKPYKTKPNIDDMYMYIGGLLVKHYCQAQINSIILKFPNLIVASGLNISSGSGKAICPTIALINHACSPNATIIIYSNYLVVKSIKSIRKGEEITVCYTEVNAFFSVAERRLITEQLLYFTCRCAFCLFEENSIEAPYKCPFCENGNAKQLENSNTKHLGMCTKCLKTFPLDALMKHIKRAAKYKSAYNKTNSLETLKKLEACYKQIFPLNSLHLLDIYRLIYEKHLGLQDKPIEILKYGILIFHILENGLCTLYIPLLSAKVMFMYKMVDMKRFMDIKHVTQEEFDVAKQFTTEVVKLKKDLLFYLPEERLQYYTYIQTKVHSFFQGITCP</sequence>
<organism evidence="8 9">
    <name type="scientific">Psylliodes chrysocephalus</name>
    <dbReference type="NCBI Taxonomy" id="3402493"/>
    <lineage>
        <taxon>Eukaryota</taxon>
        <taxon>Metazoa</taxon>
        <taxon>Ecdysozoa</taxon>
        <taxon>Arthropoda</taxon>
        <taxon>Hexapoda</taxon>
        <taxon>Insecta</taxon>
        <taxon>Pterygota</taxon>
        <taxon>Neoptera</taxon>
        <taxon>Endopterygota</taxon>
        <taxon>Coleoptera</taxon>
        <taxon>Polyphaga</taxon>
        <taxon>Cucujiformia</taxon>
        <taxon>Chrysomeloidea</taxon>
        <taxon>Chrysomelidae</taxon>
        <taxon>Galerucinae</taxon>
        <taxon>Alticini</taxon>
        <taxon>Psylliodes</taxon>
    </lineage>
</organism>
<dbReference type="PROSITE" id="PS50280">
    <property type="entry name" value="SET"/>
    <property type="match status" value="1"/>
</dbReference>
<evidence type="ECO:0000256" key="1">
    <source>
        <dbReference type="ARBA" id="ARBA00022603"/>
    </source>
</evidence>